<dbReference type="RefSeq" id="WP_048921216.1">
    <property type="nucleotide sequence ID" value="NZ_CP010777.1"/>
</dbReference>
<protein>
    <recommendedName>
        <fullName evidence="6">DUF1232 domain-containing protein</fullName>
    </recommendedName>
</protein>
<reference evidence="7 8" key="1">
    <citation type="submission" date="2015-01" db="EMBL/GenBank/DDBJ databases">
        <title>Rufibacter sp./DG31D/ whole genome sequencing.</title>
        <authorList>
            <person name="Kim M.K."/>
            <person name="Srinivasan S."/>
            <person name="Lee J.-J."/>
        </authorList>
    </citation>
    <scope>NUCLEOTIDE SEQUENCE [LARGE SCALE GENOMIC DNA]</scope>
    <source>
        <strain evidence="7 8">DG31D</strain>
    </source>
</reference>
<evidence type="ECO:0000256" key="3">
    <source>
        <dbReference type="ARBA" id="ARBA00022989"/>
    </source>
</evidence>
<keyword evidence="8" id="KW-1185">Reference proteome</keyword>
<dbReference type="AlphaFoldDB" id="A0A0H4VLN0"/>
<gene>
    <name evidence="7" type="ORF">TH63_12470</name>
</gene>
<dbReference type="GO" id="GO:0012505">
    <property type="term" value="C:endomembrane system"/>
    <property type="evidence" value="ECO:0007669"/>
    <property type="project" value="UniProtKB-SubCell"/>
</dbReference>
<feature type="domain" description="DUF1232" evidence="6">
    <location>
        <begin position="32"/>
        <end position="68"/>
    </location>
</feature>
<accession>A0A0H4VLN0</accession>
<evidence type="ECO:0000256" key="1">
    <source>
        <dbReference type="ARBA" id="ARBA00004127"/>
    </source>
</evidence>
<proteinExistence type="predicted"/>
<dbReference type="KEGG" id="ruf:TH63_12470"/>
<keyword evidence="4 5" id="KW-0472">Membrane</keyword>
<keyword evidence="3 5" id="KW-1133">Transmembrane helix</keyword>
<dbReference type="OrthoDB" id="9800202at2"/>
<dbReference type="EMBL" id="CP010777">
    <property type="protein sequence ID" value="AKQ46248.1"/>
    <property type="molecule type" value="Genomic_DNA"/>
</dbReference>
<evidence type="ECO:0000259" key="6">
    <source>
        <dbReference type="Pfam" id="PF06803"/>
    </source>
</evidence>
<evidence type="ECO:0000256" key="5">
    <source>
        <dbReference type="SAM" id="Phobius"/>
    </source>
</evidence>
<dbReference type="Proteomes" id="UP000036458">
    <property type="component" value="Chromosome"/>
</dbReference>
<name>A0A0H4VLN0_9BACT</name>
<feature type="transmembrane region" description="Helical" evidence="5">
    <location>
        <begin position="64"/>
        <end position="82"/>
    </location>
</feature>
<dbReference type="InterPro" id="IPR010652">
    <property type="entry name" value="DUF1232"/>
</dbReference>
<evidence type="ECO:0000313" key="8">
    <source>
        <dbReference type="Proteomes" id="UP000036458"/>
    </source>
</evidence>
<feature type="transmembrane region" description="Helical" evidence="5">
    <location>
        <begin position="21"/>
        <end position="44"/>
    </location>
</feature>
<evidence type="ECO:0000256" key="2">
    <source>
        <dbReference type="ARBA" id="ARBA00022692"/>
    </source>
</evidence>
<feature type="transmembrane region" description="Helical" evidence="5">
    <location>
        <begin position="102"/>
        <end position="123"/>
    </location>
</feature>
<evidence type="ECO:0000256" key="4">
    <source>
        <dbReference type="ARBA" id="ARBA00023136"/>
    </source>
</evidence>
<dbReference type="Pfam" id="PF06803">
    <property type="entry name" value="DUF1232"/>
    <property type="match status" value="1"/>
</dbReference>
<keyword evidence="2 5" id="KW-0812">Transmembrane</keyword>
<comment type="subcellular location">
    <subcellularLocation>
        <location evidence="1">Endomembrane system</location>
        <topology evidence="1">Multi-pass membrane protein</topology>
    </subcellularLocation>
</comment>
<evidence type="ECO:0000313" key="7">
    <source>
        <dbReference type="EMBL" id="AKQ46248.1"/>
    </source>
</evidence>
<organism evidence="7 8">
    <name type="scientific">Rufibacter radiotolerans</name>
    <dbReference type="NCBI Taxonomy" id="1379910"/>
    <lineage>
        <taxon>Bacteria</taxon>
        <taxon>Pseudomonadati</taxon>
        <taxon>Bacteroidota</taxon>
        <taxon>Cytophagia</taxon>
        <taxon>Cytophagales</taxon>
        <taxon>Hymenobacteraceae</taxon>
        <taxon>Rufibacter</taxon>
    </lineage>
</organism>
<sequence length="129" mass="14800">MWQKLKAWAKRLKADIKALTLALGDARVPWFAKLMAGITVAYALSPIDLIPDFIPVLGYLDDLLLLPLGIWLSIILIPPHLLEEFRQRVAQEGSLPLKKNRIAAAVIILLWLLAAWWVGQWAWHRYQRN</sequence>
<dbReference type="PATRIC" id="fig|1379910.4.peg.2704"/>